<keyword evidence="2" id="KW-0433">Leucine-rich repeat</keyword>
<dbReference type="InterPro" id="IPR001680">
    <property type="entry name" value="WD40_rpt"/>
</dbReference>
<dbReference type="SUPFAM" id="SSF50978">
    <property type="entry name" value="WD40 repeat-like"/>
    <property type="match status" value="1"/>
</dbReference>
<dbReference type="Pfam" id="PF00400">
    <property type="entry name" value="WD40"/>
    <property type="match status" value="1"/>
</dbReference>
<comment type="subcellular location">
    <subcellularLocation>
        <location evidence="1">Cell projection</location>
        <location evidence="1">Cilium</location>
    </subcellularLocation>
</comment>
<dbReference type="AlphaFoldDB" id="A0A8S2MXZ7"/>
<comment type="caution">
    <text evidence="7">The sequence shown here is derived from an EMBL/GenBank/DDBJ whole genome shotgun (WGS) entry which is preliminary data.</text>
</comment>
<dbReference type="EMBL" id="CAJOBJ010003739">
    <property type="protein sequence ID" value="CAF3976371.1"/>
    <property type="molecule type" value="Genomic_DNA"/>
</dbReference>
<evidence type="ECO:0000256" key="6">
    <source>
        <dbReference type="SAM" id="MobiDB-lite"/>
    </source>
</evidence>
<evidence type="ECO:0008006" key="9">
    <source>
        <dbReference type="Google" id="ProtNLM"/>
    </source>
</evidence>
<accession>A0A8S2MXZ7</accession>
<keyword evidence="3" id="KW-0677">Repeat</keyword>
<dbReference type="InterPro" id="IPR015943">
    <property type="entry name" value="WD40/YVTN_repeat-like_dom_sf"/>
</dbReference>
<evidence type="ECO:0000256" key="5">
    <source>
        <dbReference type="ARBA" id="ARBA00023273"/>
    </source>
</evidence>
<dbReference type="SUPFAM" id="SSF52075">
    <property type="entry name" value="Outer arm dynein light chain 1"/>
    <property type="match status" value="1"/>
</dbReference>
<evidence type="ECO:0000256" key="1">
    <source>
        <dbReference type="ARBA" id="ARBA00004138"/>
    </source>
</evidence>
<dbReference type="InterPro" id="IPR050576">
    <property type="entry name" value="Cilia_flagella_integrity"/>
</dbReference>
<reference evidence="7" key="1">
    <citation type="submission" date="2021-02" db="EMBL/GenBank/DDBJ databases">
        <authorList>
            <person name="Nowell W R."/>
        </authorList>
    </citation>
    <scope>NUCLEOTIDE SEQUENCE</scope>
</reference>
<dbReference type="PANTHER" id="PTHR45973:SF9">
    <property type="entry name" value="LEUCINE-RICH REPEAT-CONTAINING PROTEIN 46"/>
    <property type="match status" value="1"/>
</dbReference>
<evidence type="ECO:0000313" key="8">
    <source>
        <dbReference type="Proteomes" id="UP000681720"/>
    </source>
</evidence>
<organism evidence="7 8">
    <name type="scientific">Rotaria magnacalcarata</name>
    <dbReference type="NCBI Taxonomy" id="392030"/>
    <lineage>
        <taxon>Eukaryota</taxon>
        <taxon>Metazoa</taxon>
        <taxon>Spiralia</taxon>
        <taxon>Gnathifera</taxon>
        <taxon>Rotifera</taxon>
        <taxon>Eurotatoria</taxon>
        <taxon>Bdelloidea</taxon>
        <taxon>Philodinida</taxon>
        <taxon>Philodinidae</taxon>
        <taxon>Rotaria</taxon>
    </lineage>
</organism>
<dbReference type="InterPro" id="IPR025875">
    <property type="entry name" value="Leu-rich_rpt_4"/>
</dbReference>
<dbReference type="Proteomes" id="UP000681720">
    <property type="component" value="Unassembled WGS sequence"/>
</dbReference>
<dbReference type="PROSITE" id="PS51450">
    <property type="entry name" value="LRR"/>
    <property type="match status" value="4"/>
</dbReference>
<name>A0A8S2MXZ7_9BILA</name>
<dbReference type="PANTHER" id="PTHR45973">
    <property type="entry name" value="PROTEIN PHOSPHATASE 1 REGULATORY SUBUNIT SDS22-RELATED"/>
    <property type="match status" value="1"/>
</dbReference>
<feature type="compositionally biased region" description="Basic and acidic residues" evidence="6">
    <location>
        <begin position="447"/>
        <end position="457"/>
    </location>
</feature>
<dbReference type="Gene3D" id="3.80.10.10">
    <property type="entry name" value="Ribonuclease Inhibitor"/>
    <property type="match status" value="2"/>
</dbReference>
<dbReference type="Pfam" id="PF12799">
    <property type="entry name" value="LRR_4"/>
    <property type="match status" value="1"/>
</dbReference>
<feature type="region of interest" description="Disordered" evidence="6">
    <location>
        <begin position="441"/>
        <end position="468"/>
    </location>
</feature>
<gene>
    <name evidence="7" type="ORF">GIL414_LOCUS10432</name>
</gene>
<dbReference type="Gene3D" id="2.130.10.10">
    <property type="entry name" value="YVTN repeat-like/Quinoprotein amine dehydrogenase"/>
    <property type="match status" value="1"/>
</dbReference>
<dbReference type="SMART" id="SM00369">
    <property type="entry name" value="LRR_TYP"/>
    <property type="match status" value="4"/>
</dbReference>
<sequence>MSSDRHLFKWNNSTKIVEWGTKTTQPISCADLHPERNIIVLGTETSKLLIYDTLSSYYITTITLKINTSVKSVRFSPDGSELSVGLHNGQVYIFEVIGNGDFYLRTDGILHNNNPPVSDVMWSIDSKYLLVVYIDNDYSIWSIPSFELMIGINMNSIKWYHVSHPIMCNLIEKSNVDIHTSVITLTPNLVLSCGKDGQLRLFRNRSDATTFSVSLFTTNLDHLTSLVVLDLCENEIDCIQGLDNLSSLRILRLANNKIKQIKNLDALEQLDISRIENFKNLTRLRVLNLSHNRIEKCENLKSLKNLVELNLQGNLITTVCDLENLPIQRLFLSFNKIRRFDDIRCISKLTTLECLSLEGNPLAFTAAYEQIILSQSLSATNKQDVRQPMNIDQRIHRVIRMQHNTNNSNTNNYSNNNMNGATNSTESININRERRLLDTIANQQDSMSERSDTDGDSVKTNPPPIFNRTTSIAQQKPVIKPIQDTINPLLIETKINPLIAERSALAKSLVQSAIEDAFRKESVTIQIARSWPLLFTQLINESN</sequence>
<dbReference type="InterPro" id="IPR036322">
    <property type="entry name" value="WD40_repeat_dom_sf"/>
</dbReference>
<dbReference type="InterPro" id="IPR003591">
    <property type="entry name" value="Leu-rich_rpt_typical-subtyp"/>
</dbReference>
<dbReference type="InterPro" id="IPR032675">
    <property type="entry name" value="LRR_dom_sf"/>
</dbReference>
<protein>
    <recommendedName>
        <fullName evidence="9">Leucine-rich repeat and WD repeat-containing protein 1</fullName>
    </recommendedName>
</protein>
<evidence type="ECO:0000256" key="2">
    <source>
        <dbReference type="ARBA" id="ARBA00022614"/>
    </source>
</evidence>
<dbReference type="SMART" id="SM00320">
    <property type="entry name" value="WD40"/>
    <property type="match status" value="4"/>
</dbReference>
<dbReference type="InterPro" id="IPR001611">
    <property type="entry name" value="Leu-rich_rpt"/>
</dbReference>
<evidence type="ECO:0000256" key="3">
    <source>
        <dbReference type="ARBA" id="ARBA00022737"/>
    </source>
</evidence>
<dbReference type="SMART" id="SM00365">
    <property type="entry name" value="LRR_SD22"/>
    <property type="match status" value="5"/>
</dbReference>
<keyword evidence="5" id="KW-0966">Cell projection</keyword>
<evidence type="ECO:0000256" key="4">
    <source>
        <dbReference type="ARBA" id="ARBA00023069"/>
    </source>
</evidence>
<keyword evidence="4" id="KW-0969">Cilium</keyword>
<evidence type="ECO:0000313" key="7">
    <source>
        <dbReference type="EMBL" id="CAF3976371.1"/>
    </source>
</evidence>
<proteinExistence type="predicted"/>